<protein>
    <recommendedName>
        <fullName evidence="6">EGF-like domain-containing protein</fullName>
    </recommendedName>
</protein>
<evidence type="ECO:0000313" key="8">
    <source>
        <dbReference type="Proteomes" id="UP000007648"/>
    </source>
</evidence>
<dbReference type="SMART" id="SM00181">
    <property type="entry name" value="EGF"/>
    <property type="match status" value="3"/>
</dbReference>
<dbReference type="FunFam" id="2.10.25.10:FF:000669">
    <property type="entry name" value="Eyes shut homolog"/>
    <property type="match status" value="1"/>
</dbReference>
<dbReference type="Pfam" id="PF00008">
    <property type="entry name" value="EGF"/>
    <property type="match status" value="2"/>
</dbReference>
<keyword evidence="1 4" id="KW-0245">EGF-like domain</keyword>
<comment type="caution">
    <text evidence="4">Lacks conserved residue(s) required for the propagation of feature annotation.</text>
</comment>
<dbReference type="PROSITE" id="PS01186">
    <property type="entry name" value="EGF_2"/>
    <property type="match status" value="1"/>
</dbReference>
<feature type="domain" description="EGF-like" evidence="6">
    <location>
        <begin position="173"/>
        <end position="215"/>
    </location>
</feature>
<reference evidence="7" key="3">
    <citation type="submission" date="2025-09" db="UniProtKB">
        <authorList>
            <consortium name="Ensembl"/>
        </authorList>
    </citation>
    <scope>IDENTIFICATION</scope>
</reference>
<evidence type="ECO:0000256" key="5">
    <source>
        <dbReference type="SAM" id="SignalP"/>
    </source>
</evidence>
<dbReference type="Gene3D" id="2.10.25.10">
    <property type="entry name" value="Laminin"/>
    <property type="match status" value="3"/>
</dbReference>
<dbReference type="PANTHER" id="PTHR24049">
    <property type="entry name" value="CRUMBS FAMILY MEMBER"/>
    <property type="match status" value="1"/>
</dbReference>
<reference evidence="7 8" key="1">
    <citation type="journal article" date="2011" name="Proc. Natl. Acad. Sci. U.S.A.">
        <title>Genetic diversity and population structure of the endangered marsupial Sarcophilus harrisii (Tasmanian devil).</title>
        <authorList>
            <person name="Miller W."/>
            <person name="Hayes V.M."/>
            <person name="Ratan A."/>
            <person name="Petersen D.C."/>
            <person name="Wittekindt N.E."/>
            <person name="Miller J."/>
            <person name="Walenz B."/>
            <person name="Knight J."/>
            <person name="Qi J."/>
            <person name="Zhao F."/>
            <person name="Wang Q."/>
            <person name="Bedoya-Reina O.C."/>
            <person name="Katiyar N."/>
            <person name="Tomsho L.P."/>
            <person name="Kasson L.M."/>
            <person name="Hardie R.A."/>
            <person name="Woodbridge P."/>
            <person name="Tindall E.A."/>
            <person name="Bertelsen M.F."/>
            <person name="Dixon D."/>
            <person name="Pyecroft S."/>
            <person name="Helgen K.M."/>
            <person name="Lesk A.M."/>
            <person name="Pringle T.H."/>
            <person name="Patterson N."/>
            <person name="Zhang Y."/>
            <person name="Kreiss A."/>
            <person name="Woods G.M."/>
            <person name="Jones M.E."/>
            <person name="Schuster S.C."/>
        </authorList>
    </citation>
    <scope>NUCLEOTIDE SEQUENCE [LARGE SCALE GENOMIC DNA]</scope>
</reference>
<feature type="chain" id="PRO_5029627691" description="EGF-like domain-containing protein" evidence="5">
    <location>
        <begin position="21"/>
        <end position="324"/>
    </location>
</feature>
<feature type="disulfide bond" evidence="4">
    <location>
        <begin position="186"/>
        <end position="203"/>
    </location>
</feature>
<keyword evidence="8" id="KW-1185">Reference proteome</keyword>
<dbReference type="PROSITE" id="PS00022">
    <property type="entry name" value="EGF_1"/>
    <property type="match status" value="2"/>
</dbReference>
<evidence type="ECO:0000313" key="7">
    <source>
        <dbReference type="Ensembl" id="ENSSHAP00000044224.1"/>
    </source>
</evidence>
<dbReference type="InterPro" id="IPR051022">
    <property type="entry name" value="Notch_Cell-Fate_Det"/>
</dbReference>
<organism evidence="7 8">
    <name type="scientific">Sarcophilus harrisii</name>
    <name type="common">Tasmanian devil</name>
    <name type="synonym">Sarcophilus laniarius</name>
    <dbReference type="NCBI Taxonomy" id="9305"/>
    <lineage>
        <taxon>Eukaryota</taxon>
        <taxon>Metazoa</taxon>
        <taxon>Chordata</taxon>
        <taxon>Craniata</taxon>
        <taxon>Vertebrata</taxon>
        <taxon>Euteleostomi</taxon>
        <taxon>Mammalia</taxon>
        <taxon>Metatheria</taxon>
        <taxon>Dasyuromorphia</taxon>
        <taxon>Dasyuridae</taxon>
        <taxon>Sarcophilus</taxon>
    </lineage>
</organism>
<dbReference type="Proteomes" id="UP000007648">
    <property type="component" value="Unassembled WGS sequence"/>
</dbReference>
<evidence type="ECO:0000256" key="3">
    <source>
        <dbReference type="ARBA" id="ARBA00023157"/>
    </source>
</evidence>
<dbReference type="CDD" id="cd00054">
    <property type="entry name" value="EGF_CA"/>
    <property type="match status" value="1"/>
</dbReference>
<feature type="disulfide bond" evidence="4">
    <location>
        <begin position="205"/>
        <end position="214"/>
    </location>
</feature>
<proteinExistence type="predicted"/>
<evidence type="ECO:0000256" key="4">
    <source>
        <dbReference type="PROSITE-ProRule" id="PRU00076"/>
    </source>
</evidence>
<dbReference type="InterPro" id="IPR001881">
    <property type="entry name" value="EGF-like_Ca-bd_dom"/>
</dbReference>
<sequence>MLIKPAVVAILFFLKTSVTSEHIVCKREKIIEWYPEPKMVTVNWTLKENICIDFYKECWTNSSNTQNTSSSHQGLNIPQICPLQLQVGDTLIISYEPFSQFLGMNLINVSKEAFINCLQNDSTQDQLLFNCKLKGTHEVNSQWLSIGTHYFLTKMKGDPLLCKLGLRLNVTVKQQFCQASQNATVCSGHGRCLTEVWNKTYVCHCHPPYSGEFCQEVDECFQNPCHNNGTCINKREELGDSYDCICYQEFTGKNCAEIIGQCQPHLCLYGNCRNVTPNTFICECDEQFTGKTNDFLFLTLFLTFQPLSFILECLCLECWNSVEY</sequence>
<keyword evidence="3 4" id="KW-1015">Disulfide bond</keyword>
<accession>A0A7N4PY11</accession>
<evidence type="ECO:0000256" key="1">
    <source>
        <dbReference type="ARBA" id="ARBA00022536"/>
    </source>
</evidence>
<feature type="domain" description="EGF-like" evidence="6">
    <location>
        <begin position="216"/>
        <end position="256"/>
    </location>
</feature>
<feature type="signal peptide" evidence="5">
    <location>
        <begin position="1"/>
        <end position="20"/>
    </location>
</feature>
<feature type="disulfide bond" evidence="4">
    <location>
        <begin position="246"/>
        <end position="255"/>
    </location>
</feature>
<evidence type="ECO:0000259" key="6">
    <source>
        <dbReference type="PROSITE" id="PS50026"/>
    </source>
</evidence>
<dbReference type="PROSITE" id="PS50026">
    <property type="entry name" value="EGF_3"/>
    <property type="match status" value="2"/>
</dbReference>
<dbReference type="GeneTree" id="ENSGT00940000163741"/>
<dbReference type="InParanoid" id="A0A7N4PY11"/>
<dbReference type="InterPro" id="IPR000742">
    <property type="entry name" value="EGF"/>
</dbReference>
<dbReference type="SUPFAM" id="SSF57196">
    <property type="entry name" value="EGF/Laminin"/>
    <property type="match status" value="2"/>
</dbReference>
<reference evidence="7" key="2">
    <citation type="submission" date="2025-08" db="UniProtKB">
        <authorList>
            <consortium name="Ensembl"/>
        </authorList>
    </citation>
    <scope>IDENTIFICATION</scope>
</reference>
<dbReference type="Ensembl" id="ENSSHAT00000050845.1">
    <property type="protein sequence ID" value="ENSSHAP00000044224.1"/>
    <property type="gene ID" value="ENSSHAG00000029728.1"/>
</dbReference>
<dbReference type="GO" id="GO:0005509">
    <property type="term" value="F:calcium ion binding"/>
    <property type="evidence" value="ECO:0007669"/>
    <property type="project" value="InterPro"/>
</dbReference>
<dbReference type="SMART" id="SM00179">
    <property type="entry name" value="EGF_CA"/>
    <property type="match status" value="2"/>
</dbReference>
<name>A0A7N4PY11_SARHA</name>
<evidence type="ECO:0000256" key="2">
    <source>
        <dbReference type="ARBA" id="ARBA00022737"/>
    </source>
</evidence>
<keyword evidence="2" id="KW-0677">Repeat</keyword>
<keyword evidence="5" id="KW-0732">Signal</keyword>
<dbReference type="AlphaFoldDB" id="A0A7N4PY11"/>